<reference evidence="2 3" key="1">
    <citation type="submission" date="2019-03" db="EMBL/GenBank/DDBJ databases">
        <title>Draft genome sequences of novel Actinobacteria.</title>
        <authorList>
            <person name="Sahin N."/>
            <person name="Ay H."/>
            <person name="Saygin H."/>
        </authorList>
    </citation>
    <scope>NUCLEOTIDE SEQUENCE [LARGE SCALE GENOMIC DNA]</scope>
    <source>
        <strain evidence="2 3">DSM 45941</strain>
    </source>
</reference>
<keyword evidence="3" id="KW-1185">Reference proteome</keyword>
<dbReference type="OrthoDB" id="4175671at2"/>
<dbReference type="Proteomes" id="UP000295578">
    <property type="component" value="Unassembled WGS sequence"/>
</dbReference>
<dbReference type="EMBL" id="SMKY01000077">
    <property type="protein sequence ID" value="TDD81477.1"/>
    <property type="molecule type" value="Genomic_DNA"/>
</dbReference>
<evidence type="ECO:0000256" key="1">
    <source>
        <dbReference type="SAM" id="MobiDB-lite"/>
    </source>
</evidence>
<dbReference type="AlphaFoldDB" id="A0A4V2YVG7"/>
<organism evidence="2 3">
    <name type="scientific">Actinomadura darangshiensis</name>
    <dbReference type="NCBI Taxonomy" id="705336"/>
    <lineage>
        <taxon>Bacteria</taxon>
        <taxon>Bacillati</taxon>
        <taxon>Actinomycetota</taxon>
        <taxon>Actinomycetes</taxon>
        <taxon>Streptosporangiales</taxon>
        <taxon>Thermomonosporaceae</taxon>
        <taxon>Actinomadura</taxon>
    </lineage>
</organism>
<feature type="compositionally biased region" description="Acidic residues" evidence="1">
    <location>
        <begin position="8"/>
        <end position="22"/>
    </location>
</feature>
<evidence type="ECO:0000313" key="3">
    <source>
        <dbReference type="Proteomes" id="UP000295578"/>
    </source>
</evidence>
<dbReference type="RefSeq" id="WP_132198685.1">
    <property type="nucleotide sequence ID" value="NZ_SMKY01000077.1"/>
</dbReference>
<feature type="region of interest" description="Disordered" evidence="1">
    <location>
        <begin position="1"/>
        <end position="73"/>
    </location>
</feature>
<proteinExistence type="predicted"/>
<accession>A0A4V2YVG7</accession>
<comment type="caution">
    <text evidence="2">The sequence shown here is derived from an EMBL/GenBank/DDBJ whole genome shotgun (WGS) entry which is preliminary data.</text>
</comment>
<evidence type="ECO:0000313" key="2">
    <source>
        <dbReference type="EMBL" id="TDD81477.1"/>
    </source>
</evidence>
<protein>
    <submittedName>
        <fullName evidence="2">Uncharacterized protein</fullName>
    </submittedName>
</protein>
<gene>
    <name evidence="2" type="ORF">E1293_18600</name>
</gene>
<sequence>MTDPITSEYDDDPVDPDAEGGESTDPPDLGNTDSPDLTVWQERPSFDEKPQDIGQDGGGDEPPDATPSSGDFSINLESVATNVENMLSTSRELVTKYEALRTNVLANQSTIFGQQSTEEDEGFFDFSTGEYWNWDDGSEPDDPSIWQKPAMEFAAQMNPMQRKVLQQVGGVLELVGEYIALANHSGQVYAEADRNSQFPPPPSNTVTG</sequence>
<name>A0A4V2YVG7_9ACTN</name>